<dbReference type="Gene3D" id="3.50.50.60">
    <property type="entry name" value="FAD/NAD(P)-binding domain"/>
    <property type="match status" value="3"/>
</dbReference>
<dbReference type="AlphaFoldDB" id="A0A832SYZ7"/>
<dbReference type="SUPFAM" id="SSF51905">
    <property type="entry name" value="FAD/NAD(P)-binding domain"/>
    <property type="match status" value="1"/>
</dbReference>
<dbReference type="RefSeq" id="WP_064496565.1">
    <property type="nucleotide sequence ID" value="NC_000909.1"/>
</dbReference>
<dbReference type="EMBL" id="DUJR01000016">
    <property type="protein sequence ID" value="HII59590.1"/>
    <property type="molecule type" value="Genomic_DNA"/>
</dbReference>
<comment type="caution">
    <text evidence="2">The sequence shown here is derived from an EMBL/GenBank/DDBJ whole genome shotgun (WGS) entry which is preliminary data.</text>
</comment>
<dbReference type="InterPro" id="IPR036188">
    <property type="entry name" value="FAD/NAD-bd_sf"/>
</dbReference>
<dbReference type="InterPro" id="IPR050151">
    <property type="entry name" value="Class-I_Pyr_Nuc-Dis_Oxidored"/>
</dbReference>
<accession>A0A832SYZ7</accession>
<dbReference type="Proteomes" id="UP000645676">
    <property type="component" value="Unassembled WGS sequence"/>
</dbReference>
<evidence type="ECO:0000313" key="3">
    <source>
        <dbReference type="Proteomes" id="UP000645676"/>
    </source>
</evidence>
<dbReference type="GO" id="GO:0004148">
    <property type="term" value="F:dihydrolipoyl dehydrogenase (NADH) activity"/>
    <property type="evidence" value="ECO:0007669"/>
    <property type="project" value="TreeGrafter"/>
</dbReference>
<dbReference type="PRINTS" id="PR00411">
    <property type="entry name" value="PNDRDTASEI"/>
</dbReference>
<gene>
    <name evidence="2" type="ORF">HA335_03265</name>
</gene>
<dbReference type="Pfam" id="PF07992">
    <property type="entry name" value="Pyr_redox_2"/>
    <property type="match status" value="1"/>
</dbReference>
<dbReference type="GO" id="GO:0006103">
    <property type="term" value="P:2-oxoglutarate metabolic process"/>
    <property type="evidence" value="ECO:0007669"/>
    <property type="project" value="TreeGrafter"/>
</dbReference>
<dbReference type="PRINTS" id="PR00368">
    <property type="entry name" value="FADPNR"/>
</dbReference>
<sequence length="391" mass="44567">MTLKIAVVGAGPAGRTSAMFLAKNGFDVDLFEKDRVGGTCLNYGCTYITGLREMADIINNLSILKGEKVHLEEIISFKELQEKINKIQDRIRNKLEKETKELGVNIKYKEFKNKHKNDYDYIIYATGRNYPSNYNGYEVLTHKDIPNLRELPENILIIGGGVVATEYASIFSDFGCNVVLYTRSKILKEIKDEEIRDYLMKKVINFKIINDKEELENLLKDESYTKILAIGGNGRFKTDDYLRVLNEEKVYACGDCLINGGGNTPISRMEGRVVAQNIYNEINNKPLIKPNYELIPKTIRLSLTISYVGKQTNNYKTIRSCVGKGNFFKVLSGVGINKIYYEDGKIVGAITMMPCAEILPYFTQLIRGIDVYNNFMEVHPSTDIFYKEFRS</sequence>
<dbReference type="PANTHER" id="PTHR22912:SF151">
    <property type="entry name" value="DIHYDROLIPOYL DEHYDROGENASE, MITOCHONDRIAL"/>
    <property type="match status" value="1"/>
</dbReference>
<proteinExistence type="predicted"/>
<dbReference type="GO" id="GO:0050660">
    <property type="term" value="F:flavin adenine dinucleotide binding"/>
    <property type="evidence" value="ECO:0007669"/>
    <property type="project" value="TreeGrafter"/>
</dbReference>
<dbReference type="InterPro" id="IPR023753">
    <property type="entry name" value="FAD/NAD-binding_dom"/>
</dbReference>
<protein>
    <submittedName>
        <fullName evidence="2">NAD(P)/FAD-dependent oxidoreductase</fullName>
    </submittedName>
</protein>
<dbReference type="PANTHER" id="PTHR22912">
    <property type="entry name" value="DISULFIDE OXIDOREDUCTASE"/>
    <property type="match status" value="1"/>
</dbReference>
<feature type="domain" description="FAD/NAD(P)-binding" evidence="1">
    <location>
        <begin position="4"/>
        <end position="208"/>
    </location>
</feature>
<evidence type="ECO:0000259" key="1">
    <source>
        <dbReference type="Pfam" id="PF07992"/>
    </source>
</evidence>
<name>A0A832SYZ7_9EURY</name>
<evidence type="ECO:0000313" key="2">
    <source>
        <dbReference type="EMBL" id="HII59590.1"/>
    </source>
</evidence>
<reference evidence="2" key="1">
    <citation type="journal article" date="2020" name="bioRxiv">
        <title>A rank-normalized archaeal taxonomy based on genome phylogeny resolves widespread incomplete and uneven classifications.</title>
        <authorList>
            <person name="Rinke C."/>
            <person name="Chuvochina M."/>
            <person name="Mussig A.J."/>
            <person name="Chaumeil P.-A."/>
            <person name="Waite D.W."/>
            <person name="Whitman W.B."/>
            <person name="Parks D.H."/>
            <person name="Hugenholtz P."/>
        </authorList>
    </citation>
    <scope>NUCLEOTIDE SEQUENCE</scope>
    <source>
        <strain evidence="2">UBA8849</strain>
    </source>
</reference>
<organism evidence="2 3">
    <name type="scientific">Methanocaldococcus jannaschii</name>
    <dbReference type="NCBI Taxonomy" id="2190"/>
    <lineage>
        <taxon>Archaea</taxon>
        <taxon>Methanobacteriati</taxon>
        <taxon>Methanobacteriota</taxon>
        <taxon>Methanomada group</taxon>
        <taxon>Methanococci</taxon>
        <taxon>Methanococcales</taxon>
        <taxon>Methanocaldococcaceae</taxon>
        <taxon>Methanocaldococcus</taxon>
    </lineage>
</organism>